<feature type="compositionally biased region" description="Basic and acidic residues" evidence="1">
    <location>
        <begin position="363"/>
        <end position="385"/>
    </location>
</feature>
<feature type="compositionally biased region" description="Low complexity" evidence="1">
    <location>
        <begin position="229"/>
        <end position="240"/>
    </location>
</feature>
<feature type="compositionally biased region" description="Low complexity" evidence="1">
    <location>
        <begin position="249"/>
        <end position="260"/>
    </location>
</feature>
<name>A0A7S4JRF8_9STRA</name>
<evidence type="ECO:0000313" key="2">
    <source>
        <dbReference type="EMBL" id="CAE2271905.1"/>
    </source>
</evidence>
<dbReference type="AlphaFoldDB" id="A0A7S4JRF8"/>
<dbReference type="EMBL" id="HBKQ01047114">
    <property type="protein sequence ID" value="CAE2271905.1"/>
    <property type="molecule type" value="Transcribed_RNA"/>
</dbReference>
<gene>
    <name evidence="2" type="ORF">OAUR00152_LOCUS32529</name>
</gene>
<feature type="region of interest" description="Disordered" evidence="1">
    <location>
        <begin position="151"/>
        <end position="191"/>
    </location>
</feature>
<protein>
    <submittedName>
        <fullName evidence="2">Uncharacterized protein</fullName>
    </submittedName>
</protein>
<feature type="compositionally biased region" description="Basic and acidic residues" evidence="1">
    <location>
        <begin position="402"/>
        <end position="427"/>
    </location>
</feature>
<accession>A0A7S4JRF8</accession>
<evidence type="ECO:0000256" key="1">
    <source>
        <dbReference type="SAM" id="MobiDB-lite"/>
    </source>
</evidence>
<feature type="region of interest" description="Disordered" evidence="1">
    <location>
        <begin position="363"/>
        <end position="428"/>
    </location>
</feature>
<feature type="compositionally biased region" description="Low complexity" evidence="1">
    <location>
        <begin position="151"/>
        <end position="162"/>
    </location>
</feature>
<sequence length="440" mass="45421">MLSISAEDEVEVVEEDPYEEEIGADSTARRAKNHPLFQQRQPAIPTTAWGAAAQLGLAGMAANAAGAAATAQVAGQTTAAQQLQQAAAAYGAASSNTTAGAALAMAQARGGAVPVAAQHSFSFWPTLAVGGVAAAQHIIQQKQAQSVQAQAQAQQQQSKSQQRNGALGGNSTAALGGKKGTDGATPQGVRSPSLGLTAASLGMSQDQLAAVLGGGGLAAGMQGLQQQQAQQKQQQQQAEGQPKKQVQMASSLGVTTGSSATGASVAAGTGGVLSDNMSTCSSLSGRDQVASALRQAANSSNLGKTQLNNDQKMKMALDFLRTESASLLKRCMLMAGFEPSQTEECDMRYLEFAEKAAEEERNRIARIRDRVGSPKDSPEDKRDTGDDNQGNNGGPVSSGGKHQQESDGCARSHAHSDESEKCFDGRHGMYPKVYSITSVM</sequence>
<proteinExistence type="predicted"/>
<reference evidence="2" key="1">
    <citation type="submission" date="2021-01" db="EMBL/GenBank/DDBJ databases">
        <authorList>
            <person name="Corre E."/>
            <person name="Pelletier E."/>
            <person name="Niang G."/>
            <person name="Scheremetjew M."/>
            <person name="Finn R."/>
            <person name="Kale V."/>
            <person name="Holt S."/>
            <person name="Cochrane G."/>
            <person name="Meng A."/>
            <person name="Brown T."/>
            <person name="Cohen L."/>
        </authorList>
    </citation>
    <scope>NUCLEOTIDE SEQUENCE</scope>
    <source>
        <strain evidence="2">Isolate 1302-5</strain>
    </source>
</reference>
<organism evidence="2">
    <name type="scientific">Odontella aurita</name>
    <dbReference type="NCBI Taxonomy" id="265563"/>
    <lineage>
        <taxon>Eukaryota</taxon>
        <taxon>Sar</taxon>
        <taxon>Stramenopiles</taxon>
        <taxon>Ochrophyta</taxon>
        <taxon>Bacillariophyta</taxon>
        <taxon>Mediophyceae</taxon>
        <taxon>Biddulphiophycidae</taxon>
        <taxon>Eupodiscales</taxon>
        <taxon>Odontellaceae</taxon>
        <taxon>Odontella</taxon>
    </lineage>
</organism>
<feature type="region of interest" description="Disordered" evidence="1">
    <location>
        <begin position="229"/>
        <end position="260"/>
    </location>
</feature>